<evidence type="ECO:0000259" key="2">
    <source>
        <dbReference type="Pfam" id="PF01494"/>
    </source>
</evidence>
<keyword evidence="6" id="KW-1185">Reference proteome</keyword>
<evidence type="ECO:0000313" key="6">
    <source>
        <dbReference type="Proteomes" id="UP000192327"/>
    </source>
</evidence>
<organism evidence="3 5">
    <name type="scientific">Mycolicibacter arupensis</name>
    <dbReference type="NCBI Taxonomy" id="342002"/>
    <lineage>
        <taxon>Bacteria</taxon>
        <taxon>Bacillati</taxon>
        <taxon>Actinomycetota</taxon>
        <taxon>Actinomycetes</taxon>
        <taxon>Mycobacteriales</taxon>
        <taxon>Mycobacteriaceae</taxon>
        <taxon>Mycolicibacter</taxon>
    </lineage>
</organism>
<dbReference type="AlphaFoldDB" id="A0A0F5N0M8"/>
<dbReference type="Pfam" id="PF01494">
    <property type="entry name" value="FAD_binding_3"/>
    <property type="match status" value="1"/>
</dbReference>
<dbReference type="EMBL" id="LASW01000024">
    <property type="protein sequence ID" value="KKB99807.1"/>
    <property type="molecule type" value="Genomic_DNA"/>
</dbReference>
<dbReference type="PANTHER" id="PTHR43476:SF3">
    <property type="entry name" value="FAD-BINDING MONOOXYGENASE"/>
    <property type="match status" value="1"/>
</dbReference>
<dbReference type="Gene3D" id="3.40.30.120">
    <property type="match status" value="1"/>
</dbReference>
<dbReference type="InterPro" id="IPR036188">
    <property type="entry name" value="FAD/NAD-bd_sf"/>
</dbReference>
<dbReference type="GO" id="GO:0071949">
    <property type="term" value="F:FAD binding"/>
    <property type="evidence" value="ECO:0007669"/>
    <property type="project" value="InterPro"/>
</dbReference>
<proteinExistence type="predicted"/>
<feature type="domain" description="FAD-binding" evidence="2">
    <location>
        <begin position="7"/>
        <end position="349"/>
    </location>
</feature>
<evidence type="ECO:0000313" key="3">
    <source>
        <dbReference type="EMBL" id="KKB99807.1"/>
    </source>
</evidence>
<dbReference type="RefSeq" id="WP_046189020.1">
    <property type="nucleotide sequence ID" value="NZ_JACKUJ010000018.1"/>
</dbReference>
<dbReference type="InterPro" id="IPR050631">
    <property type="entry name" value="PheA/TfdB_FAD_monoxygenase"/>
</dbReference>
<evidence type="ECO:0000313" key="5">
    <source>
        <dbReference type="Proteomes" id="UP000034416"/>
    </source>
</evidence>
<dbReference type="EMBL" id="MVHH01000016">
    <property type="protein sequence ID" value="OQZ97482.1"/>
    <property type="molecule type" value="Genomic_DNA"/>
</dbReference>
<gene>
    <name evidence="4" type="ORF">BST15_10125</name>
    <name evidence="3" type="ORF">WR43_07865</name>
</gene>
<name>A0A0F5N0M8_9MYCO</name>
<dbReference type="STRING" id="342002.BST15_10125"/>
<protein>
    <submittedName>
        <fullName evidence="3">3-(3-hydroxyphenyl)propionate hydroxylase</fullName>
    </submittedName>
</protein>
<sequence length="518" mass="56649">MTPGEHVSVAVVGGGPTGISAATLLAQYGIDTLVLDRWPQVYPQPRAVHLDDEVYRILARLGVADAFAAITRPAMGLRLVDRHQSVLAEFRRDTTPTCNGFPAANMFDQPALEELLRDNLTRLPKVRLRGETDVFAVTGGADGVELSVRDRVTGGESRITADYVLGCDGANSTVRSAIGTTMRSLRFAQRWLVIDVGCTRDLRQWEGVHQVCDSRRAGTYMRIGPNRYRWEFALAEQESVDDYATLAALRPLIAPWTRDIADADLQLLRVAEYTFRAQIADRWRLGRVFLLGDAAHLTPPFIGQGMGAGLRDALNLAWKIAGHHRAGLPASVLDSYEAERSRHTRQMISLALNVGRAMTAGGELGTLVRRLVVPRVHLLPGLREKITDSQTPPLPASAMVRRTVRTRRLAGRLCPNPVLATGRRLDEELGRGFGVLTTQPLDPDQQGIVDGRGARAVLAAPGTELACWLGHHRVTAALVRPDGTVMMAGRDLSALCRALPWFVFDSPAQTPANAECHE</sequence>
<dbReference type="GO" id="GO:0019622">
    <property type="term" value="P:3-(3-hydroxy)phenylpropionate catabolic process"/>
    <property type="evidence" value="ECO:0007669"/>
    <property type="project" value="TreeGrafter"/>
</dbReference>
<accession>A0A0F5N0M8</accession>
<reference evidence="4 6" key="3">
    <citation type="submission" date="2016-12" db="EMBL/GenBank/DDBJ databases">
        <title>The new phylogeny of genus Mycobacterium.</title>
        <authorList>
            <person name="Tortoli E."/>
            <person name="Trovato A."/>
            <person name="Cirillo D.M."/>
        </authorList>
    </citation>
    <scope>NUCLEOTIDE SEQUENCE [LARGE SCALE GENOMIC DNA]</scope>
    <source>
        <strain evidence="4 6">DSM 44942</strain>
    </source>
</reference>
<dbReference type="Gene3D" id="3.50.50.60">
    <property type="entry name" value="FAD/NAD(P)-binding domain"/>
    <property type="match status" value="1"/>
</dbReference>
<dbReference type="GO" id="GO:0008688">
    <property type="term" value="F:3-(3-hydroxyphenyl)propionate hydroxylase activity"/>
    <property type="evidence" value="ECO:0007669"/>
    <property type="project" value="TreeGrafter"/>
</dbReference>
<evidence type="ECO:0000256" key="1">
    <source>
        <dbReference type="ARBA" id="ARBA00023002"/>
    </source>
</evidence>
<dbReference type="SUPFAM" id="SSF51905">
    <property type="entry name" value="FAD/NAD(P)-binding domain"/>
    <property type="match status" value="1"/>
</dbReference>
<reference evidence="3" key="2">
    <citation type="submission" date="2015-04" db="EMBL/GenBank/DDBJ databases">
        <title>Genome sequence of Mycobacterium arupense strain GUC1.</title>
        <authorList>
            <person name="Greninger A.L."/>
            <person name="Cunningham G."/>
            <person name="Chiu C.Y."/>
            <person name="Miller S."/>
        </authorList>
    </citation>
    <scope>NUCLEOTIDE SEQUENCE</scope>
    <source>
        <strain evidence="3">GUC1</strain>
    </source>
</reference>
<dbReference type="PATRIC" id="fig|342002.3.peg.2504"/>
<evidence type="ECO:0000313" key="4">
    <source>
        <dbReference type="EMBL" id="OQZ97482.1"/>
    </source>
</evidence>
<keyword evidence="1" id="KW-0560">Oxidoreductase</keyword>
<comment type="caution">
    <text evidence="3">The sequence shown here is derived from an EMBL/GenBank/DDBJ whole genome shotgun (WGS) entry which is preliminary data.</text>
</comment>
<dbReference type="OrthoDB" id="8670884at2"/>
<dbReference type="PANTHER" id="PTHR43476">
    <property type="entry name" value="3-(3-HYDROXY-PHENYL)PROPIONATE/3-HYDROXYCINNAMIC ACID HYDROXYLASE"/>
    <property type="match status" value="1"/>
</dbReference>
<dbReference type="NCBIfam" id="NF004829">
    <property type="entry name" value="PRK06183.1-3"/>
    <property type="match status" value="1"/>
</dbReference>
<dbReference type="InterPro" id="IPR002938">
    <property type="entry name" value="FAD-bd"/>
</dbReference>
<dbReference type="PRINTS" id="PR00420">
    <property type="entry name" value="RNGMNOXGNASE"/>
</dbReference>
<dbReference type="Proteomes" id="UP000192327">
    <property type="component" value="Unassembled WGS sequence"/>
</dbReference>
<reference evidence="5" key="1">
    <citation type="submission" date="2015-04" db="EMBL/GenBank/DDBJ databases">
        <title>Genome sequence of Mycobacterium arupense GUC1.</title>
        <authorList>
            <person name="Greninger A.L."/>
            <person name="Cunningham G."/>
            <person name="Chiu C.Y."/>
            <person name="Miller S."/>
        </authorList>
    </citation>
    <scope>NUCLEOTIDE SEQUENCE [LARGE SCALE GENOMIC DNA]</scope>
    <source>
        <strain evidence="5">GUC1</strain>
    </source>
</reference>
<dbReference type="Proteomes" id="UP000034416">
    <property type="component" value="Unassembled WGS sequence"/>
</dbReference>
<dbReference type="Gene3D" id="3.30.70.2450">
    <property type="match status" value="1"/>
</dbReference>